<dbReference type="EMBL" id="CP090958">
    <property type="protein sequence ID" value="WGW14171.1"/>
    <property type="molecule type" value="Genomic_DNA"/>
</dbReference>
<dbReference type="InterPro" id="IPR012394">
    <property type="entry name" value="Aldehyde_DH_NAD(P)"/>
</dbReference>
<dbReference type="InterPro" id="IPR016160">
    <property type="entry name" value="Ald_DH_CS_CYS"/>
</dbReference>
<keyword evidence="2 3" id="KW-0560">Oxidoreductase</keyword>
<dbReference type="Pfam" id="PF00171">
    <property type="entry name" value="Aldedh"/>
    <property type="match status" value="1"/>
</dbReference>
<evidence type="ECO:0000259" key="6">
    <source>
        <dbReference type="Pfam" id="PF00171"/>
    </source>
</evidence>
<evidence type="ECO:0000313" key="7">
    <source>
        <dbReference type="EMBL" id="WGW14171.1"/>
    </source>
</evidence>
<evidence type="ECO:0000256" key="5">
    <source>
        <dbReference type="RuleBase" id="RU003345"/>
    </source>
</evidence>
<evidence type="ECO:0000256" key="3">
    <source>
        <dbReference type="PIRNR" id="PIRNR036492"/>
    </source>
</evidence>
<dbReference type="InterPro" id="IPR016161">
    <property type="entry name" value="Ald_DH/histidinol_DH"/>
</dbReference>
<dbReference type="SUPFAM" id="SSF53720">
    <property type="entry name" value="ALDH-like"/>
    <property type="match status" value="1"/>
</dbReference>
<name>A0ABY8R166_9MICO</name>
<sequence length="469" mass="51535">MQHERSQTADPQAVVSALRAGFGTGLSRPVAWRIRQLKALRRMLIERRTDFERALQDDLGKNATEAWLTEVGFTVNEIDHTLRHLRGWLRPRRRRVPLALQPANARTVFEPRGVVLIIAPWNYPLQLLLTPLVGALASGNVVLAKPSELAPATSSAIARWLPEYLDRRAVQVVEGGVAETTAILEQRFDHVFYTGNAAVGQIVMEAAAKHLTPVTLELGGKSPVYVDDSADITVSARRIAWGKFMNAGQTCVAPDYVLASAAVQARLVPALDAAIREMFGDDPTTSPDFGRIINERNYDRLTALLPEHSAIGGQANREARYIAPTVLPDADPSSAAMSAEIFGPILPLVTVDGAEEAVRFINSRDKPLALYLFSNRRDVRKKFVRETSSGGIVIGAPTMHLSVSQLPFGGVGHSGMGSYHGVHSIEAFSHQKAVLTKPLNPDTLRLVYPPFTKFRDTVIRRFIAPDRRK</sequence>
<dbReference type="CDD" id="cd07087">
    <property type="entry name" value="ALDH_F3-13-14_CALDH-like"/>
    <property type="match status" value="1"/>
</dbReference>
<dbReference type="InterPro" id="IPR016163">
    <property type="entry name" value="Ald_DH_C"/>
</dbReference>
<feature type="active site" evidence="4">
    <location>
        <position position="217"/>
    </location>
</feature>
<keyword evidence="8" id="KW-1185">Reference proteome</keyword>
<dbReference type="InterPro" id="IPR029510">
    <property type="entry name" value="Ald_DH_CS_GLU"/>
</dbReference>
<dbReference type="PANTHER" id="PTHR43570">
    <property type="entry name" value="ALDEHYDE DEHYDROGENASE"/>
    <property type="match status" value="1"/>
</dbReference>
<dbReference type="InterPro" id="IPR016162">
    <property type="entry name" value="Ald_DH_N"/>
</dbReference>
<dbReference type="PROSITE" id="PS00070">
    <property type="entry name" value="ALDEHYDE_DEHYDR_CYS"/>
    <property type="match status" value="1"/>
</dbReference>
<reference evidence="7 8" key="1">
    <citation type="submission" date="2023-05" db="EMBL/GenBank/DDBJ databases">
        <title>Lithophilousrod everest ZFBP1038 complete genpme.</title>
        <authorList>
            <person name="Tian M."/>
        </authorList>
    </citation>
    <scope>NUCLEOTIDE SEQUENCE [LARGE SCALE GENOMIC DNA]</scope>
    <source>
        <strain evidence="7 8">ZFBP1038</strain>
    </source>
</reference>
<dbReference type="PROSITE" id="PS00687">
    <property type="entry name" value="ALDEHYDE_DEHYDR_GLU"/>
    <property type="match status" value="1"/>
</dbReference>
<protein>
    <recommendedName>
        <fullName evidence="3">Aldehyde dehydrogenase</fullName>
    </recommendedName>
</protein>
<dbReference type="RefSeq" id="WP_432762035.1">
    <property type="nucleotide sequence ID" value="NZ_CP090958.1"/>
</dbReference>
<evidence type="ECO:0000256" key="1">
    <source>
        <dbReference type="ARBA" id="ARBA00009986"/>
    </source>
</evidence>
<feature type="domain" description="Aldehyde dehydrogenase" evidence="6">
    <location>
        <begin position="5"/>
        <end position="434"/>
    </location>
</feature>
<evidence type="ECO:0000313" key="8">
    <source>
        <dbReference type="Proteomes" id="UP001209083"/>
    </source>
</evidence>
<dbReference type="InterPro" id="IPR015590">
    <property type="entry name" value="Aldehyde_DH_dom"/>
</dbReference>
<organism evidence="7 8">
    <name type="scientific">Saxibacter everestensis</name>
    <dbReference type="NCBI Taxonomy" id="2909229"/>
    <lineage>
        <taxon>Bacteria</taxon>
        <taxon>Bacillati</taxon>
        <taxon>Actinomycetota</taxon>
        <taxon>Actinomycetes</taxon>
        <taxon>Micrococcales</taxon>
        <taxon>Brevibacteriaceae</taxon>
        <taxon>Saxibacter</taxon>
    </lineage>
</organism>
<evidence type="ECO:0000256" key="2">
    <source>
        <dbReference type="ARBA" id="ARBA00023002"/>
    </source>
</evidence>
<comment type="similarity">
    <text evidence="1 3 5">Belongs to the aldehyde dehydrogenase family.</text>
</comment>
<evidence type="ECO:0000256" key="4">
    <source>
        <dbReference type="PROSITE-ProRule" id="PRU10007"/>
    </source>
</evidence>
<gene>
    <name evidence="7" type="ORF">LWF01_01105</name>
</gene>
<accession>A0ABY8R166</accession>
<dbReference type="Gene3D" id="3.40.605.10">
    <property type="entry name" value="Aldehyde Dehydrogenase, Chain A, domain 1"/>
    <property type="match status" value="1"/>
</dbReference>
<dbReference type="Proteomes" id="UP001209083">
    <property type="component" value="Chromosome"/>
</dbReference>
<dbReference type="PIRSF" id="PIRSF036492">
    <property type="entry name" value="ALDH"/>
    <property type="match status" value="1"/>
</dbReference>
<dbReference type="PANTHER" id="PTHR43570:SF16">
    <property type="entry name" value="ALDEHYDE DEHYDROGENASE TYPE III, ISOFORM Q"/>
    <property type="match status" value="1"/>
</dbReference>
<dbReference type="Gene3D" id="3.40.309.10">
    <property type="entry name" value="Aldehyde Dehydrogenase, Chain A, domain 2"/>
    <property type="match status" value="1"/>
</dbReference>
<proteinExistence type="inferred from homology"/>